<sequence>MLMPTHDRQAESRAAERGAQIADRLVRRGLRLPHLRIIVALEATGQISGAADLLAMSQPAVSRLCAELERIAGVKLYRRHARGVVLTPYGERLARRAWTILRALDEADREIAELKSGVRGKVWIGAVTGAAIELVLPAIKHARINFPHIDVSVDVATSDDLTAALDAGRLDFFVGRVGTASDPRLYDARLIGNEPLALIVRPGHPLTRQDPLRLDDCVHYDWVMQPEGALLRRTVEGYLRERRVALPTKVLSTSSILLTLITVTQTNAIAPIARVVADFFAASGGGGHRVETLDVARDIAIAPYSLITLAGQELSPASRILYDLIGRQSHGAES</sequence>
<dbReference type="STRING" id="560819.SAMN05428998_13838"/>
<organism evidence="6 7">
    <name type="scientific">Tistlia consotensis USBA 355</name>
    <dbReference type="NCBI Taxonomy" id="560819"/>
    <lineage>
        <taxon>Bacteria</taxon>
        <taxon>Pseudomonadati</taxon>
        <taxon>Pseudomonadota</taxon>
        <taxon>Alphaproteobacteria</taxon>
        <taxon>Rhodospirillales</taxon>
        <taxon>Rhodovibrionaceae</taxon>
        <taxon>Tistlia</taxon>
    </lineage>
</organism>
<dbReference type="InterPro" id="IPR000847">
    <property type="entry name" value="LysR_HTH_N"/>
</dbReference>
<dbReference type="InterPro" id="IPR036388">
    <property type="entry name" value="WH-like_DNA-bd_sf"/>
</dbReference>
<evidence type="ECO:0000313" key="6">
    <source>
        <dbReference type="EMBL" id="SMF78398.1"/>
    </source>
</evidence>
<dbReference type="SUPFAM" id="SSF46785">
    <property type="entry name" value="Winged helix' DNA-binding domain"/>
    <property type="match status" value="1"/>
</dbReference>
<dbReference type="InterPro" id="IPR005119">
    <property type="entry name" value="LysR_subst-bd"/>
</dbReference>
<evidence type="ECO:0000313" key="7">
    <source>
        <dbReference type="Proteomes" id="UP000192917"/>
    </source>
</evidence>
<dbReference type="GO" id="GO:0003700">
    <property type="term" value="F:DNA-binding transcription factor activity"/>
    <property type="evidence" value="ECO:0007669"/>
    <property type="project" value="InterPro"/>
</dbReference>
<keyword evidence="7" id="KW-1185">Reference proteome</keyword>
<dbReference type="Proteomes" id="UP000192917">
    <property type="component" value="Unassembled WGS sequence"/>
</dbReference>
<protein>
    <submittedName>
        <fullName evidence="6">DNA-binding transcriptional regulator, LysR family</fullName>
    </submittedName>
</protein>
<dbReference type="GO" id="GO:0005829">
    <property type="term" value="C:cytosol"/>
    <property type="evidence" value="ECO:0007669"/>
    <property type="project" value="TreeGrafter"/>
</dbReference>
<dbReference type="Gene3D" id="3.40.190.10">
    <property type="entry name" value="Periplasmic binding protein-like II"/>
    <property type="match status" value="2"/>
</dbReference>
<dbReference type="PROSITE" id="PS50931">
    <property type="entry name" value="HTH_LYSR"/>
    <property type="match status" value="1"/>
</dbReference>
<evidence type="ECO:0000256" key="2">
    <source>
        <dbReference type="ARBA" id="ARBA00023015"/>
    </source>
</evidence>
<dbReference type="InterPro" id="IPR036390">
    <property type="entry name" value="WH_DNA-bd_sf"/>
</dbReference>
<dbReference type="SUPFAM" id="SSF53850">
    <property type="entry name" value="Periplasmic binding protein-like II"/>
    <property type="match status" value="1"/>
</dbReference>
<evidence type="ECO:0000259" key="5">
    <source>
        <dbReference type="PROSITE" id="PS50931"/>
    </source>
</evidence>
<reference evidence="6 7" key="1">
    <citation type="submission" date="2017-04" db="EMBL/GenBank/DDBJ databases">
        <authorList>
            <person name="Afonso C.L."/>
            <person name="Miller P.J."/>
            <person name="Scott M.A."/>
            <person name="Spackman E."/>
            <person name="Goraichik I."/>
            <person name="Dimitrov K.M."/>
            <person name="Suarez D.L."/>
            <person name="Swayne D.E."/>
        </authorList>
    </citation>
    <scope>NUCLEOTIDE SEQUENCE [LARGE SCALE GENOMIC DNA]</scope>
    <source>
        <strain evidence="6 7">USBA 355</strain>
    </source>
</reference>
<dbReference type="InterPro" id="IPR050950">
    <property type="entry name" value="HTH-type_LysR_regulators"/>
</dbReference>
<keyword evidence="3 6" id="KW-0238">DNA-binding</keyword>
<dbReference type="Pfam" id="PF03466">
    <property type="entry name" value="LysR_substrate"/>
    <property type="match status" value="1"/>
</dbReference>
<evidence type="ECO:0000256" key="3">
    <source>
        <dbReference type="ARBA" id="ARBA00023125"/>
    </source>
</evidence>
<proteinExistence type="inferred from homology"/>
<dbReference type="Gene3D" id="1.10.10.10">
    <property type="entry name" value="Winged helix-like DNA-binding domain superfamily/Winged helix DNA-binding domain"/>
    <property type="match status" value="1"/>
</dbReference>
<dbReference type="PANTHER" id="PTHR30419:SF8">
    <property type="entry name" value="NITROGEN ASSIMILATION TRANSCRIPTIONAL ACTIVATOR-RELATED"/>
    <property type="match status" value="1"/>
</dbReference>
<dbReference type="GO" id="GO:0003677">
    <property type="term" value="F:DNA binding"/>
    <property type="evidence" value="ECO:0007669"/>
    <property type="project" value="UniProtKB-KW"/>
</dbReference>
<accession>A0A1Y6CUQ2</accession>
<dbReference type="PANTHER" id="PTHR30419">
    <property type="entry name" value="HTH-TYPE TRANSCRIPTIONAL REGULATOR YBHD"/>
    <property type="match status" value="1"/>
</dbReference>
<comment type="similarity">
    <text evidence="1">Belongs to the LysR transcriptional regulatory family.</text>
</comment>
<evidence type="ECO:0000256" key="4">
    <source>
        <dbReference type="ARBA" id="ARBA00023163"/>
    </source>
</evidence>
<dbReference type="AlphaFoldDB" id="A0A1Y6CUQ2"/>
<dbReference type="EMBL" id="FWZX01000038">
    <property type="protein sequence ID" value="SMF78398.1"/>
    <property type="molecule type" value="Genomic_DNA"/>
</dbReference>
<name>A0A1Y6CUQ2_9PROT</name>
<gene>
    <name evidence="6" type="ORF">SAMN05428998_13838</name>
</gene>
<dbReference type="Pfam" id="PF00126">
    <property type="entry name" value="HTH_1"/>
    <property type="match status" value="1"/>
</dbReference>
<keyword evidence="2" id="KW-0805">Transcription regulation</keyword>
<feature type="domain" description="HTH lysR-type" evidence="5">
    <location>
        <begin position="30"/>
        <end position="87"/>
    </location>
</feature>
<evidence type="ECO:0000256" key="1">
    <source>
        <dbReference type="ARBA" id="ARBA00009437"/>
    </source>
</evidence>
<keyword evidence="4" id="KW-0804">Transcription</keyword>